<dbReference type="InterPro" id="IPR051104">
    <property type="entry name" value="FAD_monoxygenase"/>
</dbReference>
<dbReference type="InterPro" id="IPR036188">
    <property type="entry name" value="FAD/NAD-bd_sf"/>
</dbReference>
<reference evidence="5" key="1">
    <citation type="journal article" date="2022" name="bioRxiv">
        <title>Deciphering the potential niche of two novel black yeast fungi from a biological soil crust based on their genomes, phenotypes, and melanin regulation.</title>
        <authorList>
            <consortium name="DOE Joint Genome Institute"/>
            <person name="Carr E.C."/>
            <person name="Barton Q."/>
            <person name="Grambo S."/>
            <person name="Sullivan M."/>
            <person name="Renfro C.M."/>
            <person name="Kuo A."/>
            <person name="Pangilinan J."/>
            <person name="Lipzen A."/>
            <person name="Keymanesh K."/>
            <person name="Savage E."/>
            <person name="Barry K."/>
            <person name="Grigoriev I.V."/>
            <person name="Riekhof W.R."/>
            <person name="Harris S.S."/>
        </authorList>
    </citation>
    <scope>NUCLEOTIDE SEQUENCE</scope>
    <source>
        <strain evidence="5">JF 03-4F</strain>
    </source>
</reference>
<dbReference type="GO" id="GO:0044550">
    <property type="term" value="P:secondary metabolite biosynthetic process"/>
    <property type="evidence" value="ECO:0007669"/>
    <property type="project" value="TreeGrafter"/>
</dbReference>
<dbReference type="AlphaFoldDB" id="A0AAN6DQI8"/>
<protein>
    <recommendedName>
        <fullName evidence="4">FAD-binding domain-containing protein</fullName>
    </recommendedName>
</protein>
<gene>
    <name evidence="5" type="ORF">EDD36DRAFT_453534</name>
</gene>
<dbReference type="PANTHER" id="PTHR46720:SF3">
    <property type="entry name" value="FAD-BINDING DOMAIN-CONTAINING PROTEIN-RELATED"/>
    <property type="match status" value="1"/>
</dbReference>
<dbReference type="SUPFAM" id="SSF51905">
    <property type="entry name" value="FAD/NAD(P)-binding domain"/>
    <property type="match status" value="1"/>
</dbReference>
<dbReference type="EMBL" id="MU404359">
    <property type="protein sequence ID" value="KAI1609777.1"/>
    <property type="molecule type" value="Genomic_DNA"/>
</dbReference>
<dbReference type="GO" id="GO:0016491">
    <property type="term" value="F:oxidoreductase activity"/>
    <property type="evidence" value="ECO:0007669"/>
    <property type="project" value="UniProtKB-KW"/>
</dbReference>
<keyword evidence="2" id="KW-0274">FAD</keyword>
<dbReference type="Proteomes" id="UP001203852">
    <property type="component" value="Unassembled WGS sequence"/>
</dbReference>
<sequence>MGFDQAKIAIVGGGLGGMSFANAALHVGLTNIDLYEQAAQFTEVGAGVNITRNANRILDAYGLKDSMLWKSSRNPPCYMEYRNYKSGDYLGQIDEFGEPSSRQIHRAHLLDVLKERVPESILQTGKKLRSITYNGSEYQLTFEDNSVATATVIIGCDGIKSVVRQHLGITDSPTYSGQVVYRGYVQYEDLSAEAAAIFRRTVVYRGHRKHILTLPIGNDESKTARIGVIAFMTESLDQWKSESWMATAPIDDLHEHVKDWAGPIQELIEGLRKSSPDGKMLKQALYVRSPVETWFHVEETNPSHGIVLLGDSVHSTLPHQGQGTCMAIESGITLSTILRMWKAGDDLRPAFQLYQDIRKPRTNKVTRTSYEAGKLASADLPDGFTENFRPDLLKERMKWIMEADILEEVYRKGAPYFGLHAAHVTGATEAGPVQANL</sequence>
<keyword evidence="1" id="KW-0285">Flavoprotein</keyword>
<evidence type="ECO:0000313" key="5">
    <source>
        <dbReference type="EMBL" id="KAI1609777.1"/>
    </source>
</evidence>
<evidence type="ECO:0000313" key="6">
    <source>
        <dbReference type="Proteomes" id="UP001203852"/>
    </source>
</evidence>
<comment type="caution">
    <text evidence="5">The sequence shown here is derived from an EMBL/GenBank/DDBJ whole genome shotgun (WGS) entry which is preliminary data.</text>
</comment>
<dbReference type="SUPFAM" id="SSF54373">
    <property type="entry name" value="FAD-linked reductases, C-terminal domain"/>
    <property type="match status" value="1"/>
</dbReference>
<dbReference type="PANTHER" id="PTHR46720">
    <property type="entry name" value="HYDROXYLASE, PUTATIVE (AFU_ORTHOLOGUE AFUA_3G01460)-RELATED"/>
    <property type="match status" value="1"/>
</dbReference>
<evidence type="ECO:0000256" key="2">
    <source>
        <dbReference type="ARBA" id="ARBA00022827"/>
    </source>
</evidence>
<keyword evidence="6" id="KW-1185">Reference proteome</keyword>
<evidence type="ECO:0000259" key="4">
    <source>
        <dbReference type="Pfam" id="PF01494"/>
    </source>
</evidence>
<dbReference type="PRINTS" id="PR00420">
    <property type="entry name" value="RNGMNOXGNASE"/>
</dbReference>
<proteinExistence type="predicted"/>
<dbReference type="Gene3D" id="3.50.50.60">
    <property type="entry name" value="FAD/NAD(P)-binding domain"/>
    <property type="match status" value="1"/>
</dbReference>
<evidence type="ECO:0000256" key="3">
    <source>
        <dbReference type="ARBA" id="ARBA00023002"/>
    </source>
</evidence>
<name>A0AAN6DQI8_9EURO</name>
<feature type="domain" description="FAD-binding" evidence="4">
    <location>
        <begin position="6"/>
        <end position="368"/>
    </location>
</feature>
<dbReference type="GO" id="GO:0071949">
    <property type="term" value="F:FAD binding"/>
    <property type="evidence" value="ECO:0007669"/>
    <property type="project" value="InterPro"/>
</dbReference>
<accession>A0AAN6DQI8</accession>
<evidence type="ECO:0000256" key="1">
    <source>
        <dbReference type="ARBA" id="ARBA00022630"/>
    </source>
</evidence>
<dbReference type="Pfam" id="PF01494">
    <property type="entry name" value="FAD_binding_3"/>
    <property type="match status" value="1"/>
</dbReference>
<organism evidence="5 6">
    <name type="scientific">Exophiala viscosa</name>
    <dbReference type="NCBI Taxonomy" id="2486360"/>
    <lineage>
        <taxon>Eukaryota</taxon>
        <taxon>Fungi</taxon>
        <taxon>Dikarya</taxon>
        <taxon>Ascomycota</taxon>
        <taxon>Pezizomycotina</taxon>
        <taxon>Eurotiomycetes</taxon>
        <taxon>Chaetothyriomycetidae</taxon>
        <taxon>Chaetothyriales</taxon>
        <taxon>Herpotrichiellaceae</taxon>
        <taxon>Exophiala</taxon>
    </lineage>
</organism>
<keyword evidence="3" id="KW-0560">Oxidoreductase</keyword>
<dbReference type="InterPro" id="IPR002938">
    <property type="entry name" value="FAD-bd"/>
</dbReference>